<evidence type="ECO:0008006" key="2">
    <source>
        <dbReference type="Google" id="ProtNLM"/>
    </source>
</evidence>
<proteinExistence type="predicted"/>
<accession>A0A024U379</accession>
<dbReference type="Gene3D" id="3.40.630.30">
    <property type="match status" value="1"/>
</dbReference>
<dbReference type="VEuPathDB" id="FungiDB:H310_07266"/>
<dbReference type="InterPro" id="IPR016181">
    <property type="entry name" value="Acyl_CoA_acyltransferase"/>
</dbReference>
<sequence length="313" mass="34445">MAITVVRRFVSLALGEPLPSPFVGPLINHLVSSPASPRLLKLYVLREHSIQDFDDEKPPQLDGDSDAIVGLAFSFVSDNQHDKFGLHFWFRSSIAPSTATRTLAKFLRHATTGMGPHMLGLRAVEHSHYVAIQDSVTQVLWKDTNGCRLYLLDAATPVKSLPIGATFNVDGDVYMMDTAVATDAAPILSLSSIGYGDEYIVQLLKHPVLSKLMRVVRVVATKTPVSWALVHHDFSLGLVGTDPAYRRKGLVRLAFGSTIDAYREAIRSGVDGWFGLQPHCFVLSDNYASQGLMASMGFVHVQDKEFHWMGVIV</sequence>
<gene>
    <name evidence="1" type="ORF">H310_07266</name>
</gene>
<reference evidence="1" key="1">
    <citation type="submission" date="2013-12" db="EMBL/GenBank/DDBJ databases">
        <title>The Genome Sequence of Aphanomyces invadans NJM9701.</title>
        <authorList>
            <consortium name="The Broad Institute Genomics Platform"/>
            <person name="Russ C."/>
            <person name="Tyler B."/>
            <person name="van West P."/>
            <person name="Dieguez-Uribeondo J."/>
            <person name="Young S.K."/>
            <person name="Zeng Q."/>
            <person name="Gargeya S."/>
            <person name="Fitzgerald M."/>
            <person name="Abouelleil A."/>
            <person name="Alvarado L."/>
            <person name="Chapman S.B."/>
            <person name="Gainer-Dewar J."/>
            <person name="Goldberg J."/>
            <person name="Griggs A."/>
            <person name="Gujja S."/>
            <person name="Hansen M."/>
            <person name="Howarth C."/>
            <person name="Imamovic A."/>
            <person name="Ireland A."/>
            <person name="Larimer J."/>
            <person name="McCowan C."/>
            <person name="Murphy C."/>
            <person name="Pearson M."/>
            <person name="Poon T.W."/>
            <person name="Priest M."/>
            <person name="Roberts A."/>
            <person name="Saif S."/>
            <person name="Shea T."/>
            <person name="Sykes S."/>
            <person name="Wortman J."/>
            <person name="Nusbaum C."/>
            <person name="Birren B."/>
        </authorList>
    </citation>
    <scope>NUCLEOTIDE SEQUENCE [LARGE SCALE GENOMIC DNA]</scope>
    <source>
        <strain evidence="1">NJM9701</strain>
    </source>
</reference>
<dbReference type="RefSeq" id="XP_008870844.1">
    <property type="nucleotide sequence ID" value="XM_008872622.1"/>
</dbReference>
<organism evidence="1">
    <name type="scientific">Aphanomyces invadans</name>
    <dbReference type="NCBI Taxonomy" id="157072"/>
    <lineage>
        <taxon>Eukaryota</taxon>
        <taxon>Sar</taxon>
        <taxon>Stramenopiles</taxon>
        <taxon>Oomycota</taxon>
        <taxon>Saprolegniomycetes</taxon>
        <taxon>Saprolegniales</taxon>
        <taxon>Verrucalvaceae</taxon>
        <taxon>Aphanomyces</taxon>
    </lineage>
</organism>
<dbReference type="EMBL" id="KI913964">
    <property type="protein sequence ID" value="ETW00709.1"/>
    <property type="molecule type" value="Genomic_DNA"/>
</dbReference>
<protein>
    <recommendedName>
        <fullName evidence="2">N-acetyltransferase domain-containing protein</fullName>
    </recommendedName>
</protein>
<dbReference type="SUPFAM" id="SSF55729">
    <property type="entry name" value="Acyl-CoA N-acyltransferases (Nat)"/>
    <property type="match status" value="1"/>
</dbReference>
<dbReference type="GeneID" id="20084316"/>
<dbReference type="OrthoDB" id="61870at2759"/>
<evidence type="ECO:0000313" key="1">
    <source>
        <dbReference type="EMBL" id="ETW00709.1"/>
    </source>
</evidence>
<dbReference type="AlphaFoldDB" id="A0A024U379"/>
<name>A0A024U379_9STRA</name>